<gene>
    <name evidence="1" type="ORF">J3R75_000369</name>
</gene>
<dbReference type="Pfam" id="PF09344">
    <property type="entry name" value="Cas_CT1975"/>
    <property type="match status" value="1"/>
</dbReference>
<reference evidence="1" key="1">
    <citation type="submission" date="2023-07" db="EMBL/GenBank/DDBJ databases">
        <title>Genomic Encyclopedia of Type Strains, Phase IV (KMG-IV): sequencing the most valuable type-strain genomes for metagenomic binning, comparative biology and taxonomic classification.</title>
        <authorList>
            <person name="Goeker M."/>
        </authorList>
    </citation>
    <scope>NUCLEOTIDE SEQUENCE</scope>
    <source>
        <strain evidence="1">DSM 24202</strain>
    </source>
</reference>
<evidence type="ECO:0000313" key="1">
    <source>
        <dbReference type="EMBL" id="MDQ0288262.1"/>
    </source>
</evidence>
<dbReference type="AlphaFoldDB" id="A0AAE3VD12"/>
<dbReference type="Proteomes" id="UP001238163">
    <property type="component" value="Unassembled WGS sequence"/>
</dbReference>
<sequence length="355" mass="38116">MSNKYINTRIEFHILQSFPVSCLNRDDVGSPKTAMVGGVQRARVSSQCWKRAVRLAMHDLGVTIANRTRYVAAKVQEHCARLGALEEQARLCGEATAAAFTKKVDSGVSDTLFFISDSETAALAAAFAAKGFVADSFAAKDLQKLCKNAINPIHDGLDIALFGRMVASAPEMNIEAAAAFAHAISTHKVTTEVDFFTAVDDCRQDDQTGSAHMGTVEFNSATYYRYVSCDLGQLAENLQGEDVASAVAVFVKALFIAVPAARQATMAAACPWDYASIVLRKGQRLQMPFTTAVRTSKECPDLMSASQAALQDQLVAKEKMFGSMYGKLATLTIGAGSQASIDDIISSLQQAITQI</sequence>
<proteinExistence type="predicted"/>
<dbReference type="RefSeq" id="WP_307259572.1">
    <property type="nucleotide sequence ID" value="NZ_JAUSVL010000001.1"/>
</dbReference>
<organism evidence="1 2">
    <name type="scientific">Oligosphaera ethanolica</name>
    <dbReference type="NCBI Taxonomy" id="760260"/>
    <lineage>
        <taxon>Bacteria</taxon>
        <taxon>Pseudomonadati</taxon>
        <taxon>Lentisphaerota</taxon>
        <taxon>Oligosphaeria</taxon>
        <taxon>Oligosphaerales</taxon>
        <taxon>Oligosphaeraceae</taxon>
        <taxon>Oligosphaera</taxon>
    </lineage>
</organism>
<keyword evidence="2" id="KW-1185">Reference proteome</keyword>
<dbReference type="InterPro" id="IPR010148">
    <property type="entry name" value="CRISPR-assoc_prot_CT1975"/>
</dbReference>
<accession>A0AAE3VD12</accession>
<dbReference type="EMBL" id="JAUSVL010000001">
    <property type="protein sequence ID" value="MDQ0288262.1"/>
    <property type="molecule type" value="Genomic_DNA"/>
</dbReference>
<name>A0AAE3VD12_9BACT</name>
<evidence type="ECO:0000313" key="2">
    <source>
        <dbReference type="Proteomes" id="UP001238163"/>
    </source>
</evidence>
<protein>
    <submittedName>
        <fullName evidence="1">CRISPR system Cascade subunit CasC</fullName>
    </submittedName>
</protein>
<comment type="caution">
    <text evidence="1">The sequence shown here is derived from an EMBL/GenBank/DDBJ whole genome shotgun (WGS) entry which is preliminary data.</text>
</comment>
<dbReference type="NCBIfam" id="TIGR01869">
    <property type="entry name" value="casC_Cse4"/>
    <property type="match status" value="1"/>
</dbReference>